<gene>
    <name evidence="2" type="ORF">U9M48_040454</name>
</gene>
<proteinExistence type="predicted"/>
<reference evidence="2 3" key="1">
    <citation type="submission" date="2024-02" db="EMBL/GenBank/DDBJ databases">
        <title>High-quality chromosome-scale genome assembly of Pensacola bahiagrass (Paspalum notatum Flugge var. saurae).</title>
        <authorList>
            <person name="Vega J.M."/>
            <person name="Podio M."/>
            <person name="Orjuela J."/>
            <person name="Siena L.A."/>
            <person name="Pessino S.C."/>
            <person name="Combes M.C."/>
            <person name="Mariac C."/>
            <person name="Albertini E."/>
            <person name="Pupilli F."/>
            <person name="Ortiz J.P.A."/>
            <person name="Leblanc O."/>
        </authorList>
    </citation>
    <scope>NUCLEOTIDE SEQUENCE [LARGE SCALE GENOMIC DNA]</scope>
    <source>
        <strain evidence="2">R1</strain>
        <tissue evidence="2">Leaf</tissue>
    </source>
</reference>
<evidence type="ECO:0000313" key="2">
    <source>
        <dbReference type="EMBL" id="WVZ94575.1"/>
    </source>
</evidence>
<protein>
    <submittedName>
        <fullName evidence="2">Uncharacterized protein</fullName>
    </submittedName>
</protein>
<accession>A0AAQ3ULT3</accession>
<sequence length="99" mass="10413">MGVRAPPRVGARPPCGQQQGLAPASAAGRRGRATPVPPPDPPPLPRAAPPPAAAAGQRPPRGHPPLPRCLVLRPPGICCPPRWRPCPRLLTLSNVQDFR</sequence>
<dbReference type="AlphaFoldDB" id="A0AAQ3ULT3"/>
<name>A0AAQ3ULT3_PASNO</name>
<keyword evidence="3" id="KW-1185">Reference proteome</keyword>
<evidence type="ECO:0000313" key="3">
    <source>
        <dbReference type="Proteomes" id="UP001341281"/>
    </source>
</evidence>
<dbReference type="EMBL" id="CP144753">
    <property type="protein sequence ID" value="WVZ94575.1"/>
    <property type="molecule type" value="Genomic_DNA"/>
</dbReference>
<organism evidence="2 3">
    <name type="scientific">Paspalum notatum var. saurae</name>
    <dbReference type="NCBI Taxonomy" id="547442"/>
    <lineage>
        <taxon>Eukaryota</taxon>
        <taxon>Viridiplantae</taxon>
        <taxon>Streptophyta</taxon>
        <taxon>Embryophyta</taxon>
        <taxon>Tracheophyta</taxon>
        <taxon>Spermatophyta</taxon>
        <taxon>Magnoliopsida</taxon>
        <taxon>Liliopsida</taxon>
        <taxon>Poales</taxon>
        <taxon>Poaceae</taxon>
        <taxon>PACMAD clade</taxon>
        <taxon>Panicoideae</taxon>
        <taxon>Andropogonodae</taxon>
        <taxon>Paspaleae</taxon>
        <taxon>Paspalinae</taxon>
        <taxon>Paspalum</taxon>
    </lineage>
</organism>
<dbReference type="Proteomes" id="UP001341281">
    <property type="component" value="Chromosome 09"/>
</dbReference>
<feature type="compositionally biased region" description="Low complexity" evidence="1">
    <location>
        <begin position="1"/>
        <end position="28"/>
    </location>
</feature>
<feature type="compositionally biased region" description="Pro residues" evidence="1">
    <location>
        <begin position="35"/>
        <end position="52"/>
    </location>
</feature>
<feature type="region of interest" description="Disordered" evidence="1">
    <location>
        <begin position="1"/>
        <end position="67"/>
    </location>
</feature>
<evidence type="ECO:0000256" key="1">
    <source>
        <dbReference type="SAM" id="MobiDB-lite"/>
    </source>
</evidence>